<gene>
    <name evidence="1" type="ORF">JZM60_07250</name>
</gene>
<reference evidence="1 2" key="1">
    <citation type="submission" date="2021-03" db="EMBL/GenBank/DDBJ databases">
        <title>Geobacter metallireducens gen. nov. sp. nov., a microorganism capable of coupling the complete oxidation of organic compounds to the reduction of iron and other metals.</title>
        <authorList>
            <person name="Li Y."/>
        </authorList>
    </citation>
    <scope>NUCLEOTIDE SEQUENCE [LARGE SCALE GENOMIC DNA]</scope>
    <source>
        <strain evidence="1 2">Jerry-YX</strain>
    </source>
</reference>
<dbReference type="Proteomes" id="UP000663651">
    <property type="component" value="Chromosome"/>
</dbReference>
<name>A0ABX7Q6H0_9BACT</name>
<dbReference type="InterPro" id="IPR014894">
    <property type="entry name" value="DcrB/EagT6"/>
</dbReference>
<proteinExistence type="predicted"/>
<dbReference type="Pfam" id="PF08786">
    <property type="entry name" value="DcrB"/>
    <property type="match status" value="1"/>
</dbReference>
<keyword evidence="2" id="KW-1185">Reference proteome</keyword>
<accession>A0ABX7Q6H0</accession>
<evidence type="ECO:0000313" key="1">
    <source>
        <dbReference type="EMBL" id="QSV47049.1"/>
    </source>
</evidence>
<dbReference type="RefSeq" id="WP_207164926.1">
    <property type="nucleotide sequence ID" value="NZ_CP071382.1"/>
</dbReference>
<organism evidence="1 2">
    <name type="scientific">Geobacter benzoatilyticus</name>
    <dbReference type="NCBI Taxonomy" id="2815309"/>
    <lineage>
        <taxon>Bacteria</taxon>
        <taxon>Pseudomonadati</taxon>
        <taxon>Thermodesulfobacteriota</taxon>
        <taxon>Desulfuromonadia</taxon>
        <taxon>Geobacterales</taxon>
        <taxon>Geobacteraceae</taxon>
        <taxon>Geobacter</taxon>
    </lineage>
</organism>
<dbReference type="InterPro" id="IPR016123">
    <property type="entry name" value="Mog1/PsbP_a/b/a-sand"/>
</dbReference>
<evidence type="ECO:0000313" key="2">
    <source>
        <dbReference type="Proteomes" id="UP000663651"/>
    </source>
</evidence>
<dbReference type="Gene3D" id="3.40.1000.10">
    <property type="entry name" value="Mog1/PsbP, alpha/beta/alpha sandwich"/>
    <property type="match status" value="1"/>
</dbReference>
<sequence>MLYRMQEGTLTLDGEWQDKSVNVLVPQGMSQGMNLVVSRDVLPPGMGLSDYLRQQKKVFQDELAAFRFRADEPAEIDGRHGSLLEFEWDNQGSLVHQLMVVIQDKEQVLSMTATAPGGIDDTVRQVMLAAMRSFTFAETAGTAP</sequence>
<dbReference type="EMBL" id="CP071382">
    <property type="protein sequence ID" value="QSV47049.1"/>
    <property type="molecule type" value="Genomic_DNA"/>
</dbReference>
<dbReference type="SUPFAM" id="SSF55724">
    <property type="entry name" value="Mog1p/PsbP-like"/>
    <property type="match status" value="1"/>
</dbReference>
<protein>
    <submittedName>
        <fullName evidence="1">DUF1795 domain-containing protein</fullName>
    </submittedName>
</protein>